<comment type="caution">
    <text evidence="1">The sequence shown here is derived from an EMBL/GenBank/DDBJ whole genome shotgun (WGS) entry which is preliminary data.</text>
</comment>
<name>A0A1W9HQ82_9HYPH</name>
<dbReference type="RefSeq" id="WP_376803884.1">
    <property type="nucleotide sequence ID" value="NZ_LWDL01000031.1"/>
</dbReference>
<dbReference type="AlphaFoldDB" id="A0A1W9HQ82"/>
<dbReference type="SUPFAM" id="SSF53756">
    <property type="entry name" value="UDP-Glycosyltransferase/glycogen phosphorylase"/>
    <property type="match status" value="1"/>
</dbReference>
<dbReference type="Proteomes" id="UP000192872">
    <property type="component" value="Unassembled WGS sequence"/>
</dbReference>
<feature type="non-terminal residue" evidence="1">
    <location>
        <position position="498"/>
    </location>
</feature>
<gene>
    <name evidence="1" type="ORF">A4S15_01335</name>
</gene>
<sequence length="498" mass="56218">MPGYADLAIYDDVLPSPASPFRTLEYEHYLGFFNSSVLVSMEAWHFGFAHHGMGDLAAQLPIAESLKDRILTLDQAANLVPRLAYVTFLGNAQRLLPYFEKRRIPFILQLYPGGSFEPNVAASDEHLRKVAMSPLCRRIITTQTITSKHLLEKIGCDASKIEFIYGGVFDSNVKFSFERDKKLFGRDKDTIDICFVAHRYSNNFAQKGYDQFVEVARALASDERFRFHVVGDYTPDDIPLGSAELVTTYYGAQKNAFFDSFYSSMDIVLSPNHPAGLGCGAFDGFPTGSCMEAGFRGVVNCITDPLKLNVAFNDGRDIMIIDRNVERTIERLRNVTADPAILYELARANQASFRRVLDIDAQLVARTRVIVEELLQEEQLVTRPSVSLSGLDTADIVNARAASDHAAQSIERLVAENQRLADILNEANRYGVERHDNLFREYEKLVGENQRLADLLNEANRYGVERHDNLFREYEKLVGENQRLADLLNEANRYGVER</sequence>
<reference evidence="1 2" key="1">
    <citation type="journal article" date="2017" name="Water Res.">
        <title>Comammox in drinking water systems.</title>
        <authorList>
            <person name="Wang Y."/>
            <person name="Ma L."/>
            <person name="Mao Y."/>
            <person name="Jiang X."/>
            <person name="Xia Y."/>
            <person name="Yu K."/>
            <person name="Li B."/>
            <person name="Zhang T."/>
        </authorList>
    </citation>
    <scope>NUCLEOTIDE SEQUENCE [LARGE SCALE GENOMIC DNA]</scope>
    <source>
        <strain evidence="1">SG_bin8</strain>
    </source>
</reference>
<dbReference type="STRING" id="1827387.A4S15_01335"/>
<organism evidence="1 2">
    <name type="scientific">Candidatus Raskinella chloraquaticus</name>
    <dbReference type="NCBI Taxonomy" id="1951219"/>
    <lineage>
        <taxon>Bacteria</taxon>
        <taxon>Pseudomonadati</taxon>
        <taxon>Pseudomonadota</taxon>
        <taxon>Alphaproteobacteria</taxon>
        <taxon>Hyphomicrobiales</taxon>
        <taxon>Phreatobacteraceae</taxon>
        <taxon>Candidatus Raskinella</taxon>
    </lineage>
</organism>
<proteinExistence type="predicted"/>
<protein>
    <recommendedName>
        <fullName evidence="3">Glycosyl transferase family 1 domain-containing protein</fullName>
    </recommendedName>
</protein>
<evidence type="ECO:0008006" key="3">
    <source>
        <dbReference type="Google" id="ProtNLM"/>
    </source>
</evidence>
<evidence type="ECO:0000313" key="2">
    <source>
        <dbReference type="Proteomes" id="UP000192872"/>
    </source>
</evidence>
<evidence type="ECO:0000313" key="1">
    <source>
        <dbReference type="EMBL" id="OQW49417.1"/>
    </source>
</evidence>
<dbReference type="EMBL" id="LWDL01000031">
    <property type="protein sequence ID" value="OQW49417.1"/>
    <property type="molecule type" value="Genomic_DNA"/>
</dbReference>
<dbReference type="Gene3D" id="3.40.50.2000">
    <property type="entry name" value="Glycogen Phosphorylase B"/>
    <property type="match status" value="1"/>
</dbReference>
<accession>A0A1W9HQ82</accession>